<dbReference type="PROSITE" id="PS50931">
    <property type="entry name" value="HTH_LYSR"/>
    <property type="match status" value="1"/>
</dbReference>
<accession>A0ABV9QZH4</accession>
<proteinExistence type="inferred from homology"/>
<keyword evidence="2" id="KW-0805">Transcription regulation</keyword>
<protein>
    <submittedName>
        <fullName evidence="6">LysR family transcriptional regulator</fullName>
    </submittedName>
</protein>
<keyword evidence="3" id="KW-0238">DNA-binding</keyword>
<gene>
    <name evidence="6" type="ORF">ACFO6Q_17390</name>
</gene>
<evidence type="ECO:0000256" key="3">
    <source>
        <dbReference type="ARBA" id="ARBA00023125"/>
    </source>
</evidence>
<dbReference type="PANTHER" id="PTHR30537">
    <property type="entry name" value="HTH-TYPE TRANSCRIPTIONAL REGULATOR"/>
    <property type="match status" value="1"/>
</dbReference>
<comment type="caution">
    <text evidence="6">The sequence shown here is derived from an EMBL/GenBank/DDBJ whole genome shotgun (WGS) entry which is preliminary data.</text>
</comment>
<dbReference type="Proteomes" id="UP001595886">
    <property type="component" value="Unassembled WGS sequence"/>
</dbReference>
<evidence type="ECO:0000256" key="1">
    <source>
        <dbReference type="ARBA" id="ARBA00009437"/>
    </source>
</evidence>
<dbReference type="CDD" id="cd08422">
    <property type="entry name" value="PBP2_CrgA_like"/>
    <property type="match status" value="1"/>
</dbReference>
<reference evidence="7" key="1">
    <citation type="journal article" date="2019" name="Int. J. Syst. Evol. Microbiol.">
        <title>The Global Catalogue of Microorganisms (GCM) 10K type strain sequencing project: providing services to taxonomists for standard genome sequencing and annotation.</title>
        <authorList>
            <consortium name="The Broad Institute Genomics Platform"/>
            <consortium name="The Broad Institute Genome Sequencing Center for Infectious Disease"/>
            <person name="Wu L."/>
            <person name="Ma J."/>
        </authorList>
    </citation>
    <scope>NUCLEOTIDE SEQUENCE [LARGE SCALE GENOMIC DNA]</scope>
    <source>
        <strain evidence="7">CCUG 30340</strain>
    </source>
</reference>
<dbReference type="PANTHER" id="PTHR30537:SF5">
    <property type="entry name" value="HTH-TYPE TRANSCRIPTIONAL ACTIVATOR TTDR-RELATED"/>
    <property type="match status" value="1"/>
</dbReference>
<sequence>MIQMRLNEIAAFVEVGRRLSFVRAAEQLDVHVSAVSRAVNALEGRLGVRLLQRTTRRVGLTEAGRAHFLRCEAVLAELQEAESAASALGGALRGTLRVSAGSGLGLTHLTPLLPRFLERHPQLDLDLHLSNRNVDLVEEGFDLAIRIGALSDSRLVARRLGDSRRLLVAAPAYLDAQGTPRRPDDLAAHAALVLEVGTMTSRWVLQRRGADATVRVRTRLRSNHALALLDACRAGVGIALLPQFIVGADLEAGRLVRVLPSWTAAEQGIFAIYPGNRFIPAKVRAFVDFVEEILRPVAQAPAAGAKKRRAPRRT</sequence>
<dbReference type="InterPro" id="IPR005119">
    <property type="entry name" value="LysR_subst-bd"/>
</dbReference>
<dbReference type="Pfam" id="PF03466">
    <property type="entry name" value="LysR_substrate"/>
    <property type="match status" value="1"/>
</dbReference>
<dbReference type="EMBL" id="JBHSHD010000015">
    <property type="protein sequence ID" value="MFC4822103.1"/>
    <property type="molecule type" value="Genomic_DNA"/>
</dbReference>
<dbReference type="InterPro" id="IPR058163">
    <property type="entry name" value="LysR-type_TF_proteobact-type"/>
</dbReference>
<name>A0ABV9QZH4_9GAMM</name>
<keyword evidence="4" id="KW-0804">Transcription</keyword>
<dbReference type="SUPFAM" id="SSF46785">
    <property type="entry name" value="Winged helix' DNA-binding domain"/>
    <property type="match status" value="1"/>
</dbReference>
<evidence type="ECO:0000259" key="5">
    <source>
        <dbReference type="PROSITE" id="PS50931"/>
    </source>
</evidence>
<keyword evidence="7" id="KW-1185">Reference proteome</keyword>
<organism evidence="6 7">
    <name type="scientific">Dokdonella ginsengisoli</name>
    <dbReference type="NCBI Taxonomy" id="363846"/>
    <lineage>
        <taxon>Bacteria</taxon>
        <taxon>Pseudomonadati</taxon>
        <taxon>Pseudomonadota</taxon>
        <taxon>Gammaproteobacteria</taxon>
        <taxon>Lysobacterales</taxon>
        <taxon>Rhodanobacteraceae</taxon>
        <taxon>Dokdonella</taxon>
    </lineage>
</organism>
<dbReference type="SUPFAM" id="SSF53850">
    <property type="entry name" value="Periplasmic binding protein-like II"/>
    <property type="match status" value="1"/>
</dbReference>
<evidence type="ECO:0000256" key="4">
    <source>
        <dbReference type="ARBA" id="ARBA00023163"/>
    </source>
</evidence>
<dbReference type="Pfam" id="PF00126">
    <property type="entry name" value="HTH_1"/>
    <property type="match status" value="1"/>
</dbReference>
<evidence type="ECO:0000313" key="6">
    <source>
        <dbReference type="EMBL" id="MFC4822103.1"/>
    </source>
</evidence>
<evidence type="ECO:0000313" key="7">
    <source>
        <dbReference type="Proteomes" id="UP001595886"/>
    </source>
</evidence>
<dbReference type="InterPro" id="IPR036390">
    <property type="entry name" value="WH_DNA-bd_sf"/>
</dbReference>
<comment type="similarity">
    <text evidence="1">Belongs to the LysR transcriptional regulatory family.</text>
</comment>
<dbReference type="InterPro" id="IPR036388">
    <property type="entry name" value="WH-like_DNA-bd_sf"/>
</dbReference>
<dbReference type="Gene3D" id="1.10.10.10">
    <property type="entry name" value="Winged helix-like DNA-binding domain superfamily/Winged helix DNA-binding domain"/>
    <property type="match status" value="1"/>
</dbReference>
<dbReference type="RefSeq" id="WP_380022384.1">
    <property type="nucleotide sequence ID" value="NZ_JBHSHD010000015.1"/>
</dbReference>
<evidence type="ECO:0000256" key="2">
    <source>
        <dbReference type="ARBA" id="ARBA00023015"/>
    </source>
</evidence>
<feature type="domain" description="HTH lysR-type" evidence="5">
    <location>
        <begin position="4"/>
        <end position="61"/>
    </location>
</feature>
<dbReference type="InterPro" id="IPR000847">
    <property type="entry name" value="LysR_HTH_N"/>
</dbReference>
<dbReference type="Gene3D" id="3.40.190.290">
    <property type="match status" value="1"/>
</dbReference>